<evidence type="ECO:0000256" key="3">
    <source>
        <dbReference type="ARBA" id="ARBA00022692"/>
    </source>
</evidence>
<evidence type="ECO:0000256" key="4">
    <source>
        <dbReference type="ARBA" id="ARBA00022989"/>
    </source>
</evidence>
<name>A0AAV1IJM3_9CHLO</name>
<dbReference type="Proteomes" id="UP001314263">
    <property type="component" value="Unassembled WGS sequence"/>
</dbReference>
<evidence type="ECO:0000313" key="7">
    <source>
        <dbReference type="EMBL" id="CAK0787533.1"/>
    </source>
</evidence>
<comment type="similarity">
    <text evidence="2 6">Belongs to the peroxisomal membrane protein PXMP2/4 family.</text>
</comment>
<dbReference type="GO" id="GO:0016020">
    <property type="term" value="C:membrane"/>
    <property type="evidence" value="ECO:0007669"/>
    <property type="project" value="UniProtKB-SubCell"/>
</dbReference>
<comment type="subcellular location">
    <subcellularLocation>
        <location evidence="1">Membrane</location>
        <topology evidence="1">Multi-pass membrane protein</topology>
    </subcellularLocation>
</comment>
<dbReference type="PANTHER" id="PTHR11266">
    <property type="entry name" value="PEROXISOMAL MEMBRANE PROTEIN 2, PXMP2 MPV17"/>
    <property type="match status" value="1"/>
</dbReference>
<dbReference type="GO" id="GO:0005737">
    <property type="term" value="C:cytoplasm"/>
    <property type="evidence" value="ECO:0007669"/>
    <property type="project" value="TreeGrafter"/>
</dbReference>
<dbReference type="PANTHER" id="PTHR11266:SF17">
    <property type="entry name" value="PROTEIN MPV17"/>
    <property type="match status" value="1"/>
</dbReference>
<evidence type="ECO:0000313" key="8">
    <source>
        <dbReference type="Proteomes" id="UP001314263"/>
    </source>
</evidence>
<keyword evidence="3" id="KW-0812">Transmembrane</keyword>
<evidence type="ECO:0000256" key="6">
    <source>
        <dbReference type="RuleBase" id="RU363053"/>
    </source>
</evidence>
<evidence type="ECO:0000256" key="2">
    <source>
        <dbReference type="ARBA" id="ARBA00006824"/>
    </source>
</evidence>
<protein>
    <submittedName>
        <fullName evidence="7">Uncharacterized protein</fullName>
    </submittedName>
</protein>
<organism evidence="7 8">
    <name type="scientific">Coccomyxa viridis</name>
    <dbReference type="NCBI Taxonomy" id="1274662"/>
    <lineage>
        <taxon>Eukaryota</taxon>
        <taxon>Viridiplantae</taxon>
        <taxon>Chlorophyta</taxon>
        <taxon>core chlorophytes</taxon>
        <taxon>Trebouxiophyceae</taxon>
        <taxon>Trebouxiophyceae incertae sedis</taxon>
        <taxon>Coccomyxaceae</taxon>
        <taxon>Coccomyxa</taxon>
    </lineage>
</organism>
<proteinExistence type="inferred from homology"/>
<keyword evidence="8" id="KW-1185">Reference proteome</keyword>
<dbReference type="InterPro" id="IPR007248">
    <property type="entry name" value="Mpv17_PMP22"/>
</dbReference>
<keyword evidence="5" id="KW-0472">Membrane</keyword>
<comment type="caution">
    <text evidence="7">The sequence shown here is derived from an EMBL/GenBank/DDBJ whole genome shotgun (WGS) entry which is preliminary data.</text>
</comment>
<accession>A0AAV1IJM3</accession>
<evidence type="ECO:0000256" key="5">
    <source>
        <dbReference type="ARBA" id="ARBA00023136"/>
    </source>
</evidence>
<evidence type="ECO:0000256" key="1">
    <source>
        <dbReference type="ARBA" id="ARBA00004141"/>
    </source>
</evidence>
<dbReference type="Pfam" id="PF04117">
    <property type="entry name" value="Mpv17_PMP22"/>
    <property type="match status" value="1"/>
</dbReference>
<dbReference type="EMBL" id="CAUYUE010000017">
    <property type="protein sequence ID" value="CAK0787533.1"/>
    <property type="molecule type" value="Genomic_DNA"/>
</dbReference>
<sequence>MVAPAGLTGYPMSRVAQFSRSTWNAYCKALEQNPVTTKSLTAALGFAVGDAIAQQATRGRNRYDYARTMRMSGFGLLFAGPIQGHYWFRYLDKKIFPHSPKSAQAVASKIAVDQLVSAPLGTAVFFTSMKILEKRSDEIQSAIEEKLLPTVATGWKLWIPAHAINFGFIPPSQRVLYVNVIAIAWTYLLSRAASDTQPLPEDDEGYVEAHPS</sequence>
<gene>
    <name evidence="7" type="ORF">CVIRNUC_010753</name>
</gene>
<dbReference type="AlphaFoldDB" id="A0AAV1IJM3"/>
<reference evidence="7 8" key="1">
    <citation type="submission" date="2023-10" db="EMBL/GenBank/DDBJ databases">
        <authorList>
            <person name="Maclean D."/>
            <person name="Macfadyen A."/>
        </authorList>
    </citation>
    <scope>NUCLEOTIDE SEQUENCE [LARGE SCALE GENOMIC DNA]</scope>
</reference>
<keyword evidence="4" id="KW-1133">Transmembrane helix</keyword>